<dbReference type="Proteomes" id="UP001152172">
    <property type="component" value="Unassembled WGS sequence"/>
</dbReference>
<dbReference type="InterPro" id="IPR013324">
    <property type="entry name" value="RNA_pol_sigma_r3/r4-like"/>
</dbReference>
<dbReference type="Gene3D" id="1.10.1740.10">
    <property type="match status" value="1"/>
</dbReference>
<feature type="domain" description="RNA polymerase sigma factor 70 region 4 type 2" evidence="6">
    <location>
        <begin position="109"/>
        <end position="158"/>
    </location>
</feature>
<keyword evidence="8" id="KW-1185">Reference proteome</keyword>
<reference evidence="7" key="1">
    <citation type="submission" date="2022-05" db="EMBL/GenBank/DDBJ databases">
        <authorList>
            <person name="Colautti A."/>
            <person name="Iacumin L."/>
        </authorList>
    </citation>
    <scope>NUCLEOTIDE SEQUENCE</scope>
    <source>
        <strain evidence="7">DSM 30747</strain>
    </source>
</reference>
<comment type="caution">
    <text evidence="7">The sequence shown here is derived from an EMBL/GenBank/DDBJ whole genome shotgun (WGS) entry which is preliminary data.</text>
</comment>
<comment type="similarity">
    <text evidence="1">Belongs to the sigma-70 factor family. ECF subfamily.</text>
</comment>
<evidence type="ECO:0000313" key="7">
    <source>
        <dbReference type="EMBL" id="MCZ8533242.1"/>
    </source>
</evidence>
<dbReference type="GO" id="GO:0003677">
    <property type="term" value="F:DNA binding"/>
    <property type="evidence" value="ECO:0007669"/>
    <property type="project" value="InterPro"/>
</dbReference>
<evidence type="ECO:0000256" key="4">
    <source>
        <dbReference type="ARBA" id="ARBA00023163"/>
    </source>
</evidence>
<dbReference type="AlphaFoldDB" id="A0A9X3L8A5"/>
<dbReference type="RefSeq" id="WP_269921697.1">
    <property type="nucleotide sequence ID" value="NZ_JAMKBI010000004.1"/>
</dbReference>
<evidence type="ECO:0000256" key="3">
    <source>
        <dbReference type="ARBA" id="ARBA00023082"/>
    </source>
</evidence>
<dbReference type="PANTHER" id="PTHR43133:SF60">
    <property type="entry name" value="RNA POLYMERASE SIGMA FACTOR SIGV"/>
    <property type="match status" value="1"/>
</dbReference>
<proteinExistence type="inferred from homology"/>
<dbReference type="NCBIfam" id="TIGR02937">
    <property type="entry name" value="sigma70-ECF"/>
    <property type="match status" value="1"/>
</dbReference>
<dbReference type="CDD" id="cd06171">
    <property type="entry name" value="Sigma70_r4"/>
    <property type="match status" value="1"/>
</dbReference>
<dbReference type="InterPro" id="IPR013249">
    <property type="entry name" value="RNA_pol_sigma70_r4_t2"/>
</dbReference>
<dbReference type="Pfam" id="PF08281">
    <property type="entry name" value="Sigma70_r4_2"/>
    <property type="match status" value="1"/>
</dbReference>
<dbReference type="Gene3D" id="1.10.10.10">
    <property type="entry name" value="Winged helix-like DNA-binding domain superfamily/Winged helix DNA-binding domain"/>
    <property type="match status" value="1"/>
</dbReference>
<organism evidence="7 8">
    <name type="scientific">Psychrobacillus psychrodurans</name>
    <dbReference type="NCBI Taxonomy" id="126157"/>
    <lineage>
        <taxon>Bacteria</taxon>
        <taxon>Bacillati</taxon>
        <taxon>Bacillota</taxon>
        <taxon>Bacilli</taxon>
        <taxon>Bacillales</taxon>
        <taxon>Bacillaceae</taxon>
        <taxon>Psychrobacillus</taxon>
    </lineage>
</organism>
<dbReference type="InterPro" id="IPR013325">
    <property type="entry name" value="RNA_pol_sigma_r2"/>
</dbReference>
<evidence type="ECO:0000256" key="2">
    <source>
        <dbReference type="ARBA" id="ARBA00023015"/>
    </source>
</evidence>
<dbReference type="PANTHER" id="PTHR43133">
    <property type="entry name" value="RNA POLYMERASE ECF-TYPE SIGMA FACTO"/>
    <property type="match status" value="1"/>
</dbReference>
<feature type="domain" description="RNA polymerase sigma-70 region 2" evidence="5">
    <location>
        <begin position="15"/>
        <end position="77"/>
    </location>
</feature>
<dbReference type="Pfam" id="PF04542">
    <property type="entry name" value="Sigma70_r2"/>
    <property type="match status" value="1"/>
</dbReference>
<dbReference type="InterPro" id="IPR036388">
    <property type="entry name" value="WH-like_DNA-bd_sf"/>
</dbReference>
<keyword evidence="3" id="KW-0731">Sigma factor</keyword>
<keyword evidence="2" id="KW-0805">Transcription regulation</keyword>
<dbReference type="SUPFAM" id="SSF88946">
    <property type="entry name" value="Sigma2 domain of RNA polymerase sigma factors"/>
    <property type="match status" value="1"/>
</dbReference>
<evidence type="ECO:0000259" key="5">
    <source>
        <dbReference type="Pfam" id="PF04542"/>
    </source>
</evidence>
<dbReference type="EMBL" id="JAMKBI010000004">
    <property type="protein sequence ID" value="MCZ8533242.1"/>
    <property type="molecule type" value="Genomic_DNA"/>
</dbReference>
<name>A0A9X3L8A5_9BACI</name>
<keyword evidence="4" id="KW-0804">Transcription</keyword>
<gene>
    <name evidence="7" type="ORF">M9R61_07720</name>
</gene>
<evidence type="ECO:0000259" key="6">
    <source>
        <dbReference type="Pfam" id="PF08281"/>
    </source>
</evidence>
<dbReference type="InterPro" id="IPR039425">
    <property type="entry name" value="RNA_pol_sigma-70-like"/>
</dbReference>
<dbReference type="GO" id="GO:0016987">
    <property type="term" value="F:sigma factor activity"/>
    <property type="evidence" value="ECO:0007669"/>
    <property type="project" value="UniProtKB-KW"/>
</dbReference>
<evidence type="ECO:0000256" key="1">
    <source>
        <dbReference type="ARBA" id="ARBA00010641"/>
    </source>
</evidence>
<dbReference type="InterPro" id="IPR007627">
    <property type="entry name" value="RNA_pol_sigma70_r2"/>
</dbReference>
<sequence length="175" mass="20745">MVVLFNINDLKELMLHYTEPLIRLAYYYVKDLQAAEDIVQEVFIKLYHNENDYEERGELKAFLTTMTVNKSKDYLKSWTYKKVQLQNKIFPSANTRNKDELVKKDEQAIIGEAILELPLKQREVLIYFYFNEMTIAEVSYILSVPEGTVKTRLRRSKDLLRGKLKGIEWEVLLNE</sequence>
<protein>
    <submittedName>
        <fullName evidence="7">Sigma-70 family RNA polymerase sigma factor</fullName>
    </submittedName>
</protein>
<accession>A0A9X3L8A5</accession>
<evidence type="ECO:0000313" key="8">
    <source>
        <dbReference type="Proteomes" id="UP001152172"/>
    </source>
</evidence>
<dbReference type="SUPFAM" id="SSF88659">
    <property type="entry name" value="Sigma3 and sigma4 domains of RNA polymerase sigma factors"/>
    <property type="match status" value="1"/>
</dbReference>
<dbReference type="GO" id="GO:0006352">
    <property type="term" value="P:DNA-templated transcription initiation"/>
    <property type="evidence" value="ECO:0007669"/>
    <property type="project" value="InterPro"/>
</dbReference>
<dbReference type="InterPro" id="IPR014284">
    <property type="entry name" value="RNA_pol_sigma-70_dom"/>
</dbReference>